<reference evidence="2" key="1">
    <citation type="journal article" date="2020" name="Nature">
        <title>Giant virus diversity and host interactions through global metagenomics.</title>
        <authorList>
            <person name="Schulz F."/>
            <person name="Roux S."/>
            <person name="Paez-Espino D."/>
            <person name="Jungbluth S."/>
            <person name="Walsh D.A."/>
            <person name="Denef V.J."/>
            <person name="McMahon K.D."/>
            <person name="Konstantinidis K.T."/>
            <person name="Eloe-Fadrosh E.A."/>
            <person name="Kyrpides N.C."/>
            <person name="Woyke T."/>
        </authorList>
    </citation>
    <scope>NUCLEOTIDE SEQUENCE</scope>
    <source>
        <strain evidence="2">GVMAG-S-1101164-164</strain>
    </source>
</reference>
<accession>A0A6C0JYF8</accession>
<evidence type="ECO:0000313" key="2">
    <source>
        <dbReference type="EMBL" id="QHU09740.1"/>
    </source>
</evidence>
<evidence type="ECO:0000256" key="1">
    <source>
        <dbReference type="SAM" id="MobiDB-lite"/>
    </source>
</evidence>
<sequence length="51" mass="5771">MYRLDSGILVPAGDNPYASLSDDYVPIVTNPVPSEKKEEPSKKSKKRKRKH</sequence>
<proteinExistence type="predicted"/>
<protein>
    <submittedName>
        <fullName evidence="2">Uncharacterized protein</fullName>
    </submittedName>
</protein>
<feature type="region of interest" description="Disordered" evidence="1">
    <location>
        <begin position="11"/>
        <end position="51"/>
    </location>
</feature>
<dbReference type="AlphaFoldDB" id="A0A6C0JYF8"/>
<organism evidence="2">
    <name type="scientific">viral metagenome</name>
    <dbReference type="NCBI Taxonomy" id="1070528"/>
    <lineage>
        <taxon>unclassified sequences</taxon>
        <taxon>metagenomes</taxon>
        <taxon>organismal metagenomes</taxon>
    </lineage>
</organism>
<name>A0A6C0JYF8_9ZZZZ</name>
<dbReference type="EMBL" id="MN740745">
    <property type="protein sequence ID" value="QHU09740.1"/>
    <property type="molecule type" value="Genomic_DNA"/>
</dbReference>